<accession>A0ACC2VWA7</accession>
<evidence type="ECO:0000313" key="2">
    <source>
        <dbReference type="Proteomes" id="UP001230649"/>
    </source>
</evidence>
<dbReference type="EMBL" id="JASBWS010000058">
    <property type="protein sequence ID" value="KAJ9103612.1"/>
    <property type="molecule type" value="Genomic_DNA"/>
</dbReference>
<dbReference type="Proteomes" id="UP001230649">
    <property type="component" value="Unassembled WGS sequence"/>
</dbReference>
<organism evidence="1 2">
    <name type="scientific">Naganishia adeliensis</name>
    <dbReference type="NCBI Taxonomy" id="92952"/>
    <lineage>
        <taxon>Eukaryota</taxon>
        <taxon>Fungi</taxon>
        <taxon>Dikarya</taxon>
        <taxon>Basidiomycota</taxon>
        <taxon>Agaricomycotina</taxon>
        <taxon>Tremellomycetes</taxon>
        <taxon>Filobasidiales</taxon>
        <taxon>Filobasidiaceae</taxon>
        <taxon>Naganishia</taxon>
    </lineage>
</organism>
<proteinExistence type="predicted"/>
<comment type="caution">
    <text evidence="1">The sequence shown here is derived from an EMBL/GenBank/DDBJ whole genome shotgun (WGS) entry which is preliminary data.</text>
</comment>
<sequence>MATITHTPLSPPPRYPVPLRPRFNTNPSGGNGGATSRSRRSTADRHGVNGSLGIKQGKEDVKLLPVIPGRQIDPRYLPDEPSTAADPMSVDPLTPSPAISTNVMSEFPLPPQRPPPPIPTEAEVAATSSSHGMSSRSQHVRPLPARPGPPKPELIPEWEPDVKIHIPESATLDARIASYSRFAEPPPKLRSKVLAREQGIPVALEVDPSSTAAGREAKQPPPRGVLNAPPTAERERLGRLRKPAVNGLIRIEKGTTPANSKGKGKMRDTALHLVSDLSGIAGEWTLDPALPRLGSIPASASRPSLGAYSTRSALSATGSRNSLSTSEQGHSMGSSGTDSSLDLTGESTASIWKKRKRLPQDFGETQRKLPTAVFETDKGNIDVRLAVVDDAAFPVPDAKMGDTTTERYMQGVTERKGLLNARTEGDAAGLGGGVGVPGVDSCARVQVMTRKGNVRVEVPELQQRRQVSLQVISRDGNIFLSIPETFVGPIQCSTAPGQSVLLLPSLKARVETLYDDRGESLYYLGQRPSGNKRPPLLPPRRLSNRLRRLSQGSSTPVQEYTNGKTSIHTPSAMDIDPPLSLPNASKITQSSTDTFIPTASPPLRRAEPPRTEETKESSAKESSVYASSYTGSICIGLHGLESKHVFKGATTLTGLLEGLGDARRSLKDRIQLPASGSRHFV</sequence>
<gene>
    <name evidence="1" type="ORF">QFC20_004768</name>
</gene>
<evidence type="ECO:0000313" key="1">
    <source>
        <dbReference type="EMBL" id="KAJ9103612.1"/>
    </source>
</evidence>
<name>A0ACC2VWA7_9TREE</name>
<keyword evidence="2" id="KW-1185">Reference proteome</keyword>
<protein>
    <submittedName>
        <fullName evidence="1">Uncharacterized protein</fullName>
    </submittedName>
</protein>
<reference evidence="1" key="1">
    <citation type="submission" date="2023-04" db="EMBL/GenBank/DDBJ databases">
        <title>Draft Genome sequencing of Naganishia species isolated from polar environments using Oxford Nanopore Technology.</title>
        <authorList>
            <person name="Leo P."/>
            <person name="Venkateswaran K."/>
        </authorList>
    </citation>
    <scope>NUCLEOTIDE SEQUENCE</scope>
    <source>
        <strain evidence="1">MNA-CCFEE 5262</strain>
    </source>
</reference>